<evidence type="ECO:0000256" key="2">
    <source>
        <dbReference type="ARBA" id="ARBA00022694"/>
    </source>
</evidence>
<dbReference type="InterPro" id="IPR011063">
    <property type="entry name" value="TilS/TtcA_N"/>
</dbReference>
<dbReference type="EMBL" id="ANHY01000006">
    <property type="protein sequence ID" value="EKV31363.1"/>
    <property type="molecule type" value="Genomic_DNA"/>
</dbReference>
<dbReference type="eggNOG" id="COG0037">
    <property type="taxonomic scope" value="Bacteria"/>
</dbReference>
<comment type="domain">
    <text evidence="6">The N-terminal region contains the highly conserved SGGXDS motif, predicted to be a P-loop motif involved in ATP binding.</text>
</comment>
<keyword evidence="3 6" id="KW-0547">Nucleotide-binding</keyword>
<protein>
    <recommendedName>
        <fullName evidence="6">tRNA(Ile)-lysidine synthase</fullName>
        <ecNumber evidence="6">6.3.4.19</ecNumber>
    </recommendedName>
    <alternativeName>
        <fullName evidence="6">tRNA(Ile)-2-lysyl-cytidine synthase</fullName>
    </alternativeName>
    <alternativeName>
        <fullName evidence="6">tRNA(Ile)-lysidine synthetase</fullName>
    </alternativeName>
</protein>
<dbReference type="InterPro" id="IPR012795">
    <property type="entry name" value="tRNA_Ile_lys_synt_N"/>
</dbReference>
<dbReference type="InterPro" id="IPR012094">
    <property type="entry name" value="tRNA_Ile_lys_synt"/>
</dbReference>
<keyword evidence="6" id="KW-0963">Cytoplasm</keyword>
<proteinExistence type="inferred from homology"/>
<dbReference type="PATRIC" id="fig|1238182.3.peg.1399"/>
<dbReference type="GO" id="GO:0005524">
    <property type="term" value="F:ATP binding"/>
    <property type="evidence" value="ECO:0007669"/>
    <property type="project" value="UniProtKB-UniRule"/>
</dbReference>
<gene>
    <name evidence="6" type="primary">tilS</name>
    <name evidence="8" type="ORF">C882_3736</name>
</gene>
<evidence type="ECO:0000256" key="6">
    <source>
        <dbReference type="HAMAP-Rule" id="MF_01161"/>
    </source>
</evidence>
<dbReference type="SUPFAM" id="SSF52402">
    <property type="entry name" value="Adenine nucleotide alpha hydrolases-like"/>
    <property type="match status" value="1"/>
</dbReference>
<accession>K9HLY2</accession>
<dbReference type="NCBIfam" id="TIGR02432">
    <property type="entry name" value="lysidine_TilS_N"/>
    <property type="match status" value="1"/>
</dbReference>
<evidence type="ECO:0000256" key="5">
    <source>
        <dbReference type="ARBA" id="ARBA00048539"/>
    </source>
</evidence>
<evidence type="ECO:0000313" key="8">
    <source>
        <dbReference type="EMBL" id="EKV31363.1"/>
    </source>
</evidence>
<dbReference type="Pfam" id="PF01171">
    <property type="entry name" value="ATP_bind_3"/>
    <property type="match status" value="1"/>
</dbReference>
<comment type="similarity">
    <text evidence="6">Belongs to the tRNA(Ile)-lysidine synthase family.</text>
</comment>
<comment type="caution">
    <text evidence="8">The sequence shown here is derived from an EMBL/GenBank/DDBJ whole genome shotgun (WGS) entry which is preliminary data.</text>
</comment>
<dbReference type="GO" id="GO:0032267">
    <property type="term" value="F:tRNA(Ile)-lysidine synthase activity"/>
    <property type="evidence" value="ECO:0007669"/>
    <property type="project" value="UniProtKB-EC"/>
</dbReference>
<evidence type="ECO:0000259" key="7">
    <source>
        <dbReference type="Pfam" id="PF01171"/>
    </source>
</evidence>
<keyword evidence="9" id="KW-1185">Reference proteome</keyword>
<sequence length="480" mass="51029">MGGPENLDHRAVPEDGTARPVSAEDFAARMAPLGPFERPPRLAVAVSGGADSLALALLAHEWAAHRGGSVLALTVDHGLRPEAAEEARAVGRRLAARGIDHAILTNEGPAPHANVQAEARGLRYRLLLERCRGEGILHLLTAHHREDQAETLLLRLGRGSGLRGLSAMAPVAEMAEARVLRPLLDVPRASLSATCAGAGVKWVDDPSNRDRRHARVRARALLPALETAEIGLTATRLAQTAARLGRARAAEDEAVAALLAEAATVHPLGHATLDPDPFADAPEEIALRALSRVLACIGGSAHTPRLDGLEQAFARLGTAELTVAGCRVVHRQKRWIVCREAGRAAPPAPLPAGRWDGRWCWVPGSDRPDIHVGALGEAGLPAVPKEVRRALPSVVVQALPAVWKDGGVIGLPGLGWWRDMASAPPLQPGSLRFAPRVAMTYVGCGGLRRGRRHLCRQVDISRVAEGRMKAGTGHRPRRAT</sequence>
<evidence type="ECO:0000256" key="4">
    <source>
        <dbReference type="ARBA" id="ARBA00022840"/>
    </source>
</evidence>
<dbReference type="HAMAP" id="MF_01161">
    <property type="entry name" value="tRNA_Ile_lys_synt"/>
    <property type="match status" value="1"/>
</dbReference>
<organism evidence="8 9">
    <name type="scientific">Caenispirillum salinarum AK4</name>
    <dbReference type="NCBI Taxonomy" id="1238182"/>
    <lineage>
        <taxon>Bacteria</taxon>
        <taxon>Pseudomonadati</taxon>
        <taxon>Pseudomonadota</taxon>
        <taxon>Alphaproteobacteria</taxon>
        <taxon>Rhodospirillales</taxon>
        <taxon>Novispirillaceae</taxon>
        <taxon>Caenispirillum</taxon>
    </lineage>
</organism>
<dbReference type="STRING" id="1238182.C882_3736"/>
<evidence type="ECO:0000256" key="1">
    <source>
        <dbReference type="ARBA" id="ARBA00022598"/>
    </source>
</evidence>
<dbReference type="OrthoDB" id="9807403at2"/>
<dbReference type="Proteomes" id="UP000009881">
    <property type="component" value="Unassembled WGS sequence"/>
</dbReference>
<keyword evidence="2 6" id="KW-0819">tRNA processing</keyword>
<feature type="domain" description="tRNA(Ile)-lysidine/2-thiocytidine synthase N-terminal" evidence="7">
    <location>
        <begin position="42"/>
        <end position="219"/>
    </location>
</feature>
<reference evidence="8 9" key="1">
    <citation type="journal article" date="2013" name="Genome Announc.">
        <title>Draft Genome Sequence of an Alphaproteobacterium, Caenispirillum salinarum AK4(T), Isolated from a Solar Saltern.</title>
        <authorList>
            <person name="Khatri I."/>
            <person name="Singh A."/>
            <person name="Korpole S."/>
            <person name="Pinnaka A.K."/>
            <person name="Subramanian S."/>
        </authorList>
    </citation>
    <scope>NUCLEOTIDE SEQUENCE [LARGE SCALE GENOMIC DNA]</scope>
    <source>
        <strain evidence="8 9">AK4</strain>
    </source>
</reference>
<comment type="catalytic activity">
    <reaction evidence="5 6">
        <text>cytidine(34) in tRNA(Ile2) + L-lysine + ATP = lysidine(34) in tRNA(Ile2) + AMP + diphosphate + H(+)</text>
        <dbReference type="Rhea" id="RHEA:43744"/>
        <dbReference type="Rhea" id="RHEA-COMP:10625"/>
        <dbReference type="Rhea" id="RHEA-COMP:10670"/>
        <dbReference type="ChEBI" id="CHEBI:15378"/>
        <dbReference type="ChEBI" id="CHEBI:30616"/>
        <dbReference type="ChEBI" id="CHEBI:32551"/>
        <dbReference type="ChEBI" id="CHEBI:33019"/>
        <dbReference type="ChEBI" id="CHEBI:82748"/>
        <dbReference type="ChEBI" id="CHEBI:83665"/>
        <dbReference type="ChEBI" id="CHEBI:456215"/>
        <dbReference type="EC" id="6.3.4.19"/>
    </reaction>
</comment>
<name>K9HLY2_9PROT</name>
<dbReference type="CDD" id="cd01992">
    <property type="entry name" value="TilS_N"/>
    <property type="match status" value="1"/>
</dbReference>
<dbReference type="GO" id="GO:0006400">
    <property type="term" value="P:tRNA modification"/>
    <property type="evidence" value="ECO:0007669"/>
    <property type="project" value="UniProtKB-UniRule"/>
</dbReference>
<dbReference type="EC" id="6.3.4.19" evidence="6"/>
<dbReference type="RefSeq" id="WP_009539844.1">
    <property type="nucleotide sequence ID" value="NZ_ANHY01000006.1"/>
</dbReference>
<comment type="function">
    <text evidence="6">Ligates lysine onto the cytidine present at position 34 of the AUA codon-specific tRNA(Ile) that contains the anticodon CAU, in an ATP-dependent manner. Cytidine is converted to lysidine, thus changing the amino acid specificity of the tRNA from methionine to isoleucine.</text>
</comment>
<comment type="subcellular location">
    <subcellularLocation>
        <location evidence="6">Cytoplasm</location>
    </subcellularLocation>
</comment>
<evidence type="ECO:0000313" key="9">
    <source>
        <dbReference type="Proteomes" id="UP000009881"/>
    </source>
</evidence>
<feature type="binding site" evidence="6">
    <location>
        <begin position="47"/>
        <end position="52"/>
    </location>
    <ligand>
        <name>ATP</name>
        <dbReference type="ChEBI" id="CHEBI:30616"/>
    </ligand>
</feature>
<dbReference type="InterPro" id="IPR014729">
    <property type="entry name" value="Rossmann-like_a/b/a_fold"/>
</dbReference>
<dbReference type="PANTHER" id="PTHR43033">
    <property type="entry name" value="TRNA(ILE)-LYSIDINE SYNTHASE-RELATED"/>
    <property type="match status" value="1"/>
</dbReference>
<dbReference type="GO" id="GO:0005737">
    <property type="term" value="C:cytoplasm"/>
    <property type="evidence" value="ECO:0007669"/>
    <property type="project" value="UniProtKB-SubCell"/>
</dbReference>
<dbReference type="Gene3D" id="3.40.50.620">
    <property type="entry name" value="HUPs"/>
    <property type="match status" value="1"/>
</dbReference>
<keyword evidence="4 6" id="KW-0067">ATP-binding</keyword>
<keyword evidence="1 6" id="KW-0436">Ligase</keyword>
<dbReference type="PANTHER" id="PTHR43033:SF1">
    <property type="entry name" value="TRNA(ILE)-LYSIDINE SYNTHASE-RELATED"/>
    <property type="match status" value="1"/>
</dbReference>
<evidence type="ECO:0000256" key="3">
    <source>
        <dbReference type="ARBA" id="ARBA00022741"/>
    </source>
</evidence>
<dbReference type="AlphaFoldDB" id="K9HLY2"/>